<keyword evidence="2" id="KW-1185">Reference proteome</keyword>
<name>A0ABN9SD42_9DINO</name>
<protein>
    <submittedName>
        <fullName evidence="1">Uncharacterized protein</fullName>
    </submittedName>
</protein>
<feature type="non-terminal residue" evidence="1">
    <location>
        <position position="1"/>
    </location>
</feature>
<proteinExistence type="predicted"/>
<sequence>RPPDGLLIAVKDEAFSNITFMETQFNGAAFGRVDMLHKATCRSVRVVNCHARGGNAEQDPTRRGTCPLAAFSSGKRKIRVRRNSGSPTFFDERVLDSDGPVSVGCLQRER</sequence>
<feature type="non-terminal residue" evidence="1">
    <location>
        <position position="110"/>
    </location>
</feature>
<gene>
    <name evidence="1" type="ORF">PCOR1329_LOCUS28705</name>
</gene>
<reference evidence="1" key="1">
    <citation type="submission" date="2023-10" db="EMBL/GenBank/DDBJ databases">
        <authorList>
            <person name="Chen Y."/>
            <person name="Shah S."/>
            <person name="Dougan E. K."/>
            <person name="Thang M."/>
            <person name="Chan C."/>
        </authorList>
    </citation>
    <scope>NUCLEOTIDE SEQUENCE [LARGE SCALE GENOMIC DNA]</scope>
</reference>
<evidence type="ECO:0000313" key="1">
    <source>
        <dbReference type="EMBL" id="CAK0829913.1"/>
    </source>
</evidence>
<dbReference type="EMBL" id="CAUYUJ010010647">
    <property type="protein sequence ID" value="CAK0829913.1"/>
    <property type="molecule type" value="Genomic_DNA"/>
</dbReference>
<dbReference type="Proteomes" id="UP001189429">
    <property type="component" value="Unassembled WGS sequence"/>
</dbReference>
<evidence type="ECO:0000313" key="2">
    <source>
        <dbReference type="Proteomes" id="UP001189429"/>
    </source>
</evidence>
<comment type="caution">
    <text evidence="1">The sequence shown here is derived from an EMBL/GenBank/DDBJ whole genome shotgun (WGS) entry which is preliminary data.</text>
</comment>
<accession>A0ABN9SD42</accession>
<organism evidence="1 2">
    <name type="scientific">Prorocentrum cordatum</name>
    <dbReference type="NCBI Taxonomy" id="2364126"/>
    <lineage>
        <taxon>Eukaryota</taxon>
        <taxon>Sar</taxon>
        <taxon>Alveolata</taxon>
        <taxon>Dinophyceae</taxon>
        <taxon>Prorocentrales</taxon>
        <taxon>Prorocentraceae</taxon>
        <taxon>Prorocentrum</taxon>
    </lineage>
</organism>